<evidence type="ECO:0000313" key="2">
    <source>
        <dbReference type="Proteomes" id="UP000548504"/>
    </source>
</evidence>
<gene>
    <name evidence="1" type="ORF">H7I73_04745</name>
</gene>
<reference evidence="1 2" key="1">
    <citation type="submission" date="2020-08" db="EMBL/GenBank/DDBJ databases">
        <title>Emergence and comparative genomics analysis of Citrobacter in Fennec fox imported from North Africa to China.</title>
        <authorList>
            <person name="Zheng B."/>
        </authorList>
    </citation>
    <scope>NUCLEOTIDE SEQUENCE [LARGE SCALE GENOMIC DNA]</scope>
    <source>
        <strain evidence="1 2">FF141</strain>
    </source>
</reference>
<name>A0A7X1BNJ4_9ENTR</name>
<dbReference type="EMBL" id="JACLAG010000001">
    <property type="protein sequence ID" value="MBC2618943.1"/>
    <property type="molecule type" value="Genomic_DNA"/>
</dbReference>
<proteinExistence type="predicted"/>
<comment type="caution">
    <text evidence="1">The sequence shown here is derived from an EMBL/GenBank/DDBJ whole genome shotgun (WGS) entry which is preliminary data.</text>
</comment>
<dbReference type="AlphaFoldDB" id="A0A7X1BNJ4"/>
<dbReference type="Proteomes" id="UP000548504">
    <property type="component" value="Unassembled WGS sequence"/>
</dbReference>
<accession>A0A7X1BNJ4</accession>
<organism evidence="1 2">
    <name type="scientific">Citrobacter cronae</name>
    <dbReference type="NCBI Taxonomy" id="1748967"/>
    <lineage>
        <taxon>Bacteria</taxon>
        <taxon>Pseudomonadati</taxon>
        <taxon>Pseudomonadota</taxon>
        <taxon>Gammaproteobacteria</taxon>
        <taxon>Enterobacterales</taxon>
        <taxon>Enterobacteriaceae</taxon>
        <taxon>Citrobacter</taxon>
        <taxon>Citrobacter freundii complex</taxon>
    </lineage>
</organism>
<sequence>MTPRQRRNNFEALGKAAAAPRKSWLGKCILLTGIQSGWIKSLLTTWGDGVGGKTAPRMPRGHACWNVLKGQNWSDKALERFTAALNQAREEGYRGQQAMNRAHRILWPQSTASVIDEALHNDDVDFVEQCVLQALDINDPVYVVGLQYYTTRKKISDITRELQAIAPWLTDGEARKRVRWCLEIFRAKTFLAVRNQMRAGLEDGWSYQKRN</sequence>
<dbReference type="RefSeq" id="WP_185655920.1">
    <property type="nucleotide sequence ID" value="NZ_JACLAG010000001.1"/>
</dbReference>
<evidence type="ECO:0000313" key="1">
    <source>
        <dbReference type="EMBL" id="MBC2618943.1"/>
    </source>
</evidence>
<protein>
    <submittedName>
        <fullName evidence="1">Uncharacterized protein</fullName>
    </submittedName>
</protein>